<dbReference type="EMBL" id="JAQQWN010000008">
    <property type="protein sequence ID" value="KAK8070728.1"/>
    <property type="molecule type" value="Genomic_DNA"/>
</dbReference>
<organism evidence="1 2">
    <name type="scientific">Apiospora hydei</name>
    <dbReference type="NCBI Taxonomy" id="1337664"/>
    <lineage>
        <taxon>Eukaryota</taxon>
        <taxon>Fungi</taxon>
        <taxon>Dikarya</taxon>
        <taxon>Ascomycota</taxon>
        <taxon>Pezizomycotina</taxon>
        <taxon>Sordariomycetes</taxon>
        <taxon>Xylariomycetidae</taxon>
        <taxon>Amphisphaeriales</taxon>
        <taxon>Apiosporaceae</taxon>
        <taxon>Apiospora</taxon>
    </lineage>
</organism>
<name>A0ABR1VLJ3_9PEZI</name>
<comment type="caution">
    <text evidence="1">The sequence shown here is derived from an EMBL/GenBank/DDBJ whole genome shotgun (WGS) entry which is preliminary data.</text>
</comment>
<keyword evidence="2" id="KW-1185">Reference proteome</keyword>
<proteinExistence type="predicted"/>
<dbReference type="GeneID" id="92048306"/>
<sequence>MAAESSTSTQGQLAPEKIVYACTHIEMVSDRPMVRRIYEQLVKERLTEPLGKIAYLQQYCNACLRRERETDQHRGQLGNWFQMVMQPVWAKRHNCEDRVSLMLMFVKMWSALTDVALLTQLSDSGDRLIYDGFSGFRYWCKIVSRNLNTDEDPDALNRLLDVIVHFYGWFVRQEIERVMTHYQRLRPISQWSMERVWPVANIPTFVTRSNQFHERVRIFREHAQNIKSFQADLLQVYDSLCHAASAWTGELLGPPQHNDMKLEVLLPHIEWSQVMSRSDVKHLAQLIMRVNAESMLFKCQLYQMYQLDDRYREASKTDVKHMLDCIESLEYHSKRLLPFEEKRREAWDKWVEFAKPFAGLLRIQPEEDEHTEYIIVFD</sequence>
<evidence type="ECO:0008006" key="3">
    <source>
        <dbReference type="Google" id="ProtNLM"/>
    </source>
</evidence>
<protein>
    <recommendedName>
        <fullName evidence="3">Cullin N-terminal domain-containing protein</fullName>
    </recommendedName>
</protein>
<dbReference type="RefSeq" id="XP_066664536.1">
    <property type="nucleotide sequence ID" value="XM_066815246.1"/>
</dbReference>
<accession>A0ABR1VLJ3</accession>
<gene>
    <name evidence="1" type="ORF">PG997_010931</name>
</gene>
<evidence type="ECO:0000313" key="1">
    <source>
        <dbReference type="EMBL" id="KAK8070728.1"/>
    </source>
</evidence>
<reference evidence="1 2" key="1">
    <citation type="submission" date="2023-01" db="EMBL/GenBank/DDBJ databases">
        <title>Analysis of 21 Apiospora genomes using comparative genomics revels a genus with tremendous synthesis potential of carbohydrate active enzymes and secondary metabolites.</title>
        <authorList>
            <person name="Sorensen T."/>
        </authorList>
    </citation>
    <scope>NUCLEOTIDE SEQUENCE [LARGE SCALE GENOMIC DNA]</scope>
    <source>
        <strain evidence="1 2">CBS 114990</strain>
    </source>
</reference>
<dbReference type="Proteomes" id="UP001433268">
    <property type="component" value="Unassembled WGS sequence"/>
</dbReference>
<evidence type="ECO:0000313" key="2">
    <source>
        <dbReference type="Proteomes" id="UP001433268"/>
    </source>
</evidence>